<evidence type="ECO:0000259" key="3">
    <source>
        <dbReference type="Pfam" id="PF24883"/>
    </source>
</evidence>
<keyword evidence="1" id="KW-0677">Repeat</keyword>
<feature type="compositionally biased region" description="Polar residues" evidence="2">
    <location>
        <begin position="67"/>
        <end position="77"/>
    </location>
</feature>
<feature type="region of interest" description="Disordered" evidence="2">
    <location>
        <begin position="20"/>
        <end position="84"/>
    </location>
</feature>
<accession>A0A8H7M8F1</accession>
<sequence>MSSSAKEKGVRAYFRRKKSELKARFMSPSTPDISASTPSIQANTQPLRPEPAVSEIRSATGEDVVPTESSSQTQKQLSSEHRSEMEELAIRLGSLSASLRLHIQASRSTEVSEFLEGKAATSRNHPQKQVRGTAGYHRQAEQDEADILQGYRRITEILGDIQTDASLSMWNIVAEQRADTRLDALSPVNLAIYNSLLSHDVNRRACTQNTRSTILLELDRWQDYIAYTFAQSLKTRALSAPASFARLALYSPSFRSALLRVLEQEPNIKSQSIDTQCERLIKEPLSKAKSGMTKGLVVMIDALDECSNANVLCHQRPEPDIRHRIEAQSDRNRSICVLHEIEKSLVEADIELYLRDELRNGVSEHDLIKLAKLSGNLFIYAATAIRYIRRRGIMVDQDRLEAILNSSSKLANRHADIDKLYATILDAAVTTRTWIRKSKTRHWQYSDGDQGGKAHILLQALYSVLHVSQATGTITTLHASFPDFMFDKARSTKFYCDEAKHSQLLAERCFR</sequence>
<proteinExistence type="predicted"/>
<feature type="compositionally biased region" description="Polar residues" evidence="2">
    <location>
        <begin position="27"/>
        <end position="46"/>
    </location>
</feature>
<dbReference type="Pfam" id="PF24883">
    <property type="entry name" value="NPHP3_N"/>
    <property type="match status" value="1"/>
</dbReference>
<gene>
    <name evidence="4" type="ORF">RHS01_00029</name>
</gene>
<name>A0A8H7M8F1_9AGAM</name>
<evidence type="ECO:0000313" key="4">
    <source>
        <dbReference type="EMBL" id="KAF8760819.1"/>
    </source>
</evidence>
<dbReference type="EMBL" id="JACYCF010000001">
    <property type="protein sequence ID" value="KAF8760819.1"/>
    <property type="molecule type" value="Genomic_DNA"/>
</dbReference>
<evidence type="ECO:0000313" key="5">
    <source>
        <dbReference type="Proteomes" id="UP000614334"/>
    </source>
</evidence>
<dbReference type="AlphaFoldDB" id="A0A8H7M8F1"/>
<evidence type="ECO:0000256" key="1">
    <source>
        <dbReference type="ARBA" id="ARBA00022737"/>
    </source>
</evidence>
<protein>
    <submittedName>
        <fullName evidence="4">WD domain, G-beta repeat</fullName>
    </submittedName>
</protein>
<evidence type="ECO:0000256" key="2">
    <source>
        <dbReference type="SAM" id="MobiDB-lite"/>
    </source>
</evidence>
<reference evidence="4" key="1">
    <citation type="submission" date="2020-09" db="EMBL/GenBank/DDBJ databases">
        <title>Comparative genome analyses of four rice-infecting Rhizoctonia solani isolates reveal extensive enrichment of homogalacturonan modification genes.</title>
        <authorList>
            <person name="Lee D.-Y."/>
            <person name="Jeon J."/>
            <person name="Kim K.-T."/>
            <person name="Cheong K."/>
            <person name="Song H."/>
            <person name="Choi G."/>
            <person name="Ko J."/>
            <person name="Opiyo S.O."/>
            <person name="Zuo S."/>
            <person name="Madhav S."/>
            <person name="Lee Y.-H."/>
            <person name="Wang G.-L."/>
        </authorList>
    </citation>
    <scope>NUCLEOTIDE SEQUENCE</scope>
    <source>
        <strain evidence="4">AG1-IA B2</strain>
    </source>
</reference>
<organism evidence="4 5">
    <name type="scientific">Rhizoctonia solani</name>
    <dbReference type="NCBI Taxonomy" id="456999"/>
    <lineage>
        <taxon>Eukaryota</taxon>
        <taxon>Fungi</taxon>
        <taxon>Dikarya</taxon>
        <taxon>Basidiomycota</taxon>
        <taxon>Agaricomycotina</taxon>
        <taxon>Agaricomycetes</taxon>
        <taxon>Cantharellales</taxon>
        <taxon>Ceratobasidiaceae</taxon>
        <taxon>Rhizoctonia</taxon>
    </lineage>
</organism>
<dbReference type="InterPro" id="IPR056884">
    <property type="entry name" value="NPHP3-like_N"/>
</dbReference>
<feature type="region of interest" description="Disordered" evidence="2">
    <location>
        <begin position="114"/>
        <end position="138"/>
    </location>
</feature>
<dbReference type="Proteomes" id="UP000614334">
    <property type="component" value="Unassembled WGS sequence"/>
</dbReference>
<feature type="domain" description="Nephrocystin 3-like N-terminal" evidence="3">
    <location>
        <begin position="224"/>
        <end position="312"/>
    </location>
</feature>
<comment type="caution">
    <text evidence="4">The sequence shown here is derived from an EMBL/GenBank/DDBJ whole genome shotgun (WGS) entry which is preliminary data.</text>
</comment>